<proteinExistence type="predicted"/>
<gene>
    <name evidence="1" type="ORF">AQUCO_01800019v1</name>
</gene>
<sequence>MEIGTLTTTNPSTSPNINFLSPSQFSSFSTQTSNLHNQSQQDHVVQFSTEIVDHSHSSPTDNPNIICRSYSSGIDRCLQESRGMPKGRGYCGWNH</sequence>
<reference evidence="1 2" key="1">
    <citation type="submission" date="2017-09" db="EMBL/GenBank/DDBJ databases">
        <title>WGS assembly of Aquilegia coerulea Goldsmith.</title>
        <authorList>
            <person name="Hodges S."/>
            <person name="Kramer E."/>
            <person name="Nordborg M."/>
            <person name="Tomkins J."/>
            <person name="Borevitz J."/>
            <person name="Derieg N."/>
            <person name="Yan J."/>
            <person name="Mihaltcheva S."/>
            <person name="Hayes R.D."/>
            <person name="Rokhsar D."/>
        </authorList>
    </citation>
    <scope>NUCLEOTIDE SEQUENCE [LARGE SCALE GENOMIC DNA]</scope>
    <source>
        <strain evidence="2">cv. Goldsmith</strain>
    </source>
</reference>
<accession>A0A2G5DJJ7</accession>
<keyword evidence="2" id="KW-1185">Reference proteome</keyword>
<protein>
    <submittedName>
        <fullName evidence="1">Uncharacterized protein</fullName>
    </submittedName>
</protein>
<evidence type="ECO:0000313" key="2">
    <source>
        <dbReference type="Proteomes" id="UP000230069"/>
    </source>
</evidence>
<dbReference type="InParanoid" id="A0A2G5DJJ7"/>
<dbReference type="Proteomes" id="UP000230069">
    <property type="component" value="Unassembled WGS sequence"/>
</dbReference>
<organism evidence="1 2">
    <name type="scientific">Aquilegia coerulea</name>
    <name type="common">Rocky mountain columbine</name>
    <dbReference type="NCBI Taxonomy" id="218851"/>
    <lineage>
        <taxon>Eukaryota</taxon>
        <taxon>Viridiplantae</taxon>
        <taxon>Streptophyta</taxon>
        <taxon>Embryophyta</taxon>
        <taxon>Tracheophyta</taxon>
        <taxon>Spermatophyta</taxon>
        <taxon>Magnoliopsida</taxon>
        <taxon>Ranunculales</taxon>
        <taxon>Ranunculaceae</taxon>
        <taxon>Thalictroideae</taxon>
        <taxon>Aquilegia</taxon>
    </lineage>
</organism>
<dbReference type="EMBL" id="KZ305035">
    <property type="protein sequence ID" value="PIA43666.1"/>
    <property type="molecule type" value="Genomic_DNA"/>
</dbReference>
<dbReference type="AlphaFoldDB" id="A0A2G5DJJ7"/>
<evidence type="ECO:0000313" key="1">
    <source>
        <dbReference type="EMBL" id="PIA43666.1"/>
    </source>
</evidence>
<name>A0A2G5DJJ7_AQUCA</name>